<dbReference type="InterPro" id="IPR008978">
    <property type="entry name" value="HSP20-like_chaperone"/>
</dbReference>
<keyword evidence="5" id="KW-1185">Reference proteome</keyword>
<dbReference type="PROSITE" id="PS01031">
    <property type="entry name" value="SHSP"/>
    <property type="match status" value="1"/>
</dbReference>
<proteinExistence type="inferred from homology"/>
<evidence type="ECO:0000259" key="3">
    <source>
        <dbReference type="PROSITE" id="PS01031"/>
    </source>
</evidence>
<evidence type="ECO:0000256" key="2">
    <source>
        <dbReference type="RuleBase" id="RU003616"/>
    </source>
</evidence>
<dbReference type="Gene3D" id="2.60.40.790">
    <property type="match status" value="1"/>
</dbReference>
<dbReference type="KEGG" id="sazo:D1868_05760"/>
<dbReference type="RefSeq" id="WP_156006415.1">
    <property type="nucleotide sequence ID" value="NZ_CP045483.1"/>
</dbReference>
<organism evidence="4 5">
    <name type="scientific">Stygiolobus azoricus</name>
    <dbReference type="NCBI Taxonomy" id="41675"/>
    <lineage>
        <taxon>Archaea</taxon>
        <taxon>Thermoproteota</taxon>
        <taxon>Thermoprotei</taxon>
        <taxon>Sulfolobales</taxon>
        <taxon>Sulfolobaceae</taxon>
        <taxon>Stygiolobus</taxon>
    </lineage>
</organism>
<dbReference type="EMBL" id="CP045483">
    <property type="protein sequence ID" value="QGR19541.1"/>
    <property type="molecule type" value="Genomic_DNA"/>
</dbReference>
<evidence type="ECO:0000313" key="4">
    <source>
        <dbReference type="EMBL" id="QGR19541.1"/>
    </source>
</evidence>
<dbReference type="OrthoDB" id="198277at2157"/>
<dbReference type="AlphaFoldDB" id="A0A650CNX7"/>
<dbReference type="Proteomes" id="UP000423396">
    <property type="component" value="Chromosome"/>
</dbReference>
<gene>
    <name evidence="4" type="ORF">D1868_05760</name>
</gene>
<reference evidence="4 5" key="1">
    <citation type="submission" date="2019-10" db="EMBL/GenBank/DDBJ databases">
        <title>Genome Sequences from Six Type Strain Members of the Archaeal Family Sulfolobaceae: Acidianus ambivalens, Acidianus infernus, Metallosphaera prunae, Stygiolobus azoricus, Sulfolobus metallicus, and Sulfurisphaera ohwakuensis.</title>
        <authorList>
            <person name="Counts J.A."/>
            <person name="Kelly R.M."/>
        </authorList>
    </citation>
    <scope>NUCLEOTIDE SEQUENCE [LARGE SCALE GENOMIC DNA]</scope>
    <source>
        <strain evidence="4 5">FC6</strain>
    </source>
</reference>
<name>A0A650CNX7_9CREN</name>
<feature type="domain" description="SHSP" evidence="3">
    <location>
        <begin position="21"/>
        <end position="126"/>
    </location>
</feature>
<comment type="similarity">
    <text evidence="1 2">Belongs to the small heat shock protein (HSP20) family.</text>
</comment>
<dbReference type="CDD" id="cd06464">
    <property type="entry name" value="ACD_sHsps-like"/>
    <property type="match status" value="1"/>
</dbReference>
<accession>A0A650CNX7</accession>
<dbReference type="NCBIfam" id="NF041799">
    <property type="entry name" value="Hsp14"/>
    <property type="match status" value="1"/>
</dbReference>
<sequence length="126" mass="14065">MSFAYFIGKELGKRAEELSRSVFEIAYPPVDVYEEGGYLVVVADMAGFNKEKIKARITGQNELIIEAERDISEPGVKYITQRPKYVRKEIKLPVTPAKDAQIAGKYENGVLTIRIPISGTASIKIE</sequence>
<protein>
    <submittedName>
        <fullName evidence="4">Hsp20 family protein</fullName>
    </submittedName>
</protein>
<dbReference type="Pfam" id="PF00011">
    <property type="entry name" value="HSP20"/>
    <property type="match status" value="1"/>
</dbReference>
<dbReference type="InterPro" id="IPR002068">
    <property type="entry name" value="A-crystallin/Hsp20_dom"/>
</dbReference>
<evidence type="ECO:0000313" key="5">
    <source>
        <dbReference type="Proteomes" id="UP000423396"/>
    </source>
</evidence>
<evidence type="ECO:0000256" key="1">
    <source>
        <dbReference type="PROSITE-ProRule" id="PRU00285"/>
    </source>
</evidence>
<dbReference type="GeneID" id="42798556"/>
<dbReference type="SUPFAM" id="SSF49764">
    <property type="entry name" value="HSP20-like chaperones"/>
    <property type="match status" value="1"/>
</dbReference>